<reference evidence="2" key="1">
    <citation type="submission" date="2022-01" db="EMBL/GenBank/DDBJ databases">
        <title>Comparative genomics reveals a dynamic genome evolution in the ectomycorrhizal milk-cap (Lactarius) mushrooms.</title>
        <authorList>
            <consortium name="DOE Joint Genome Institute"/>
            <person name="Lebreton A."/>
            <person name="Tang N."/>
            <person name="Kuo A."/>
            <person name="LaButti K."/>
            <person name="Drula E."/>
            <person name="Barry K."/>
            <person name="Clum A."/>
            <person name="Lipzen A."/>
            <person name="Mousain D."/>
            <person name="Ng V."/>
            <person name="Wang R."/>
            <person name="Wang X."/>
            <person name="Dai Y."/>
            <person name="Henrissat B."/>
            <person name="Grigoriev I.V."/>
            <person name="Guerin-Laguette A."/>
            <person name="Yu F."/>
            <person name="Martin F.M."/>
        </authorList>
    </citation>
    <scope>NUCLEOTIDE SEQUENCE</scope>
    <source>
        <strain evidence="2">QP</strain>
    </source>
</reference>
<feature type="region of interest" description="Disordered" evidence="1">
    <location>
        <begin position="493"/>
        <end position="516"/>
    </location>
</feature>
<feature type="region of interest" description="Disordered" evidence="1">
    <location>
        <begin position="597"/>
        <end position="626"/>
    </location>
</feature>
<dbReference type="InterPro" id="IPR021842">
    <property type="entry name" value="DUF3435"/>
</dbReference>
<dbReference type="Pfam" id="PF11917">
    <property type="entry name" value="DUF3435"/>
    <property type="match status" value="1"/>
</dbReference>
<proteinExistence type="predicted"/>
<organism evidence="2 3">
    <name type="scientific">Lactarius akahatsu</name>
    <dbReference type="NCBI Taxonomy" id="416441"/>
    <lineage>
        <taxon>Eukaryota</taxon>
        <taxon>Fungi</taxon>
        <taxon>Dikarya</taxon>
        <taxon>Basidiomycota</taxon>
        <taxon>Agaricomycotina</taxon>
        <taxon>Agaricomycetes</taxon>
        <taxon>Russulales</taxon>
        <taxon>Russulaceae</taxon>
        <taxon>Lactarius</taxon>
    </lineage>
</organism>
<evidence type="ECO:0000313" key="2">
    <source>
        <dbReference type="EMBL" id="KAH8981401.1"/>
    </source>
</evidence>
<dbReference type="Proteomes" id="UP001201163">
    <property type="component" value="Unassembled WGS sequence"/>
</dbReference>
<sequence length="775" mass="87199">MPPAWADNTKFNVAGILKKWKGFCTTMGLGDWKSELGKAHKGTAMEFLLHLCETCKIKSAGTCWQYFRQWKQLYLTTVGRRFDINGSDEVLKFYKTYLIPQFRLEQPTLRTKGVTDSGDLLALLSFNYAYDRRIFPGERQRLDLAGCYLILAYTGCRPAEIVDGEKPLPTNDVCWDELFGSHATLPLRAPPEDASPDAQSKEILMVVRLPDTGEDVLTMSIKFTHHKGSDNRPKPTIFYFTPTKRVIFCLVTLMVRIAVLDDAFDSPTLTSVKAVFDARVSGPVSYTPLRWKEWLKRPVFRRWDGNDLYSPLPYRTLHDYMARQSLDMGYENPIGPKDWRRNVGNTVNGQASDAVRDQIMRHNNHSNVFQDAYLNAHVLYDIQHAVLGEPLNTPVLDMLSHVGHTRDPRATSNMVPDEVWAQLPPDPEIIELERQRAALKGGEYRVRGKPYEDEVRRLTRLIASAKARWIKMIIAQYRTYYFQNRPTWDLQRQADGEAPVTTDDDDGSGGPSGRPWRDLQLADRARLPKLLCDQPDDLTPWEIRQRRIDAGTSMVNLGRLREQMRPHVEGFLGSLAAATSSDSRLGSAPNFDCASSSSSSLSTYHHWRSRTPSPDSSDVSGSDQNPMYELGGPAAYTFSCTPEPLYVPLRAPIPLHTPVSLRAPYLNAPCIDSSFGLLTPNPPTAYLDSYLASNPVAAWDLVPTVDSNKLMSNLAWDNQYVTDQFNEATDMATQFNWPASDDGRVAAASQPGGFAWPPSTMLCSFPMWLLSPASP</sequence>
<comment type="caution">
    <text evidence="2">The sequence shown here is derived from an EMBL/GenBank/DDBJ whole genome shotgun (WGS) entry which is preliminary data.</text>
</comment>
<protein>
    <submittedName>
        <fullName evidence="2">Uncharacterized protein</fullName>
    </submittedName>
</protein>
<accession>A0AAD4L8H6</accession>
<feature type="compositionally biased region" description="Low complexity" evidence="1">
    <location>
        <begin position="612"/>
        <end position="623"/>
    </location>
</feature>
<dbReference type="EMBL" id="JAKELL010000117">
    <property type="protein sequence ID" value="KAH8981401.1"/>
    <property type="molecule type" value="Genomic_DNA"/>
</dbReference>
<gene>
    <name evidence="2" type="ORF">EDB92DRAFT_1970196</name>
</gene>
<keyword evidence="3" id="KW-1185">Reference proteome</keyword>
<dbReference type="PANTHER" id="PTHR37535:SF4">
    <property type="entry name" value="FLUG DOMAIN-CONTAINING PROTEIN"/>
    <property type="match status" value="1"/>
</dbReference>
<name>A0AAD4L8H6_9AGAM</name>
<dbReference type="AlphaFoldDB" id="A0AAD4L8H6"/>
<evidence type="ECO:0000256" key="1">
    <source>
        <dbReference type="SAM" id="MobiDB-lite"/>
    </source>
</evidence>
<dbReference type="PANTHER" id="PTHR37535">
    <property type="entry name" value="FLUG DOMAIN PROTEIN"/>
    <property type="match status" value="1"/>
</dbReference>
<evidence type="ECO:0000313" key="3">
    <source>
        <dbReference type="Proteomes" id="UP001201163"/>
    </source>
</evidence>